<keyword evidence="1" id="KW-0732">Signal</keyword>
<dbReference type="Proteomes" id="UP001303046">
    <property type="component" value="Unassembled WGS sequence"/>
</dbReference>
<keyword evidence="3" id="KW-1185">Reference proteome</keyword>
<feature type="signal peptide" evidence="1">
    <location>
        <begin position="1"/>
        <end position="20"/>
    </location>
</feature>
<organism evidence="2 3">
    <name type="scientific">Necator americanus</name>
    <name type="common">Human hookworm</name>
    <dbReference type="NCBI Taxonomy" id="51031"/>
    <lineage>
        <taxon>Eukaryota</taxon>
        <taxon>Metazoa</taxon>
        <taxon>Ecdysozoa</taxon>
        <taxon>Nematoda</taxon>
        <taxon>Chromadorea</taxon>
        <taxon>Rhabditida</taxon>
        <taxon>Rhabditina</taxon>
        <taxon>Rhabditomorpha</taxon>
        <taxon>Strongyloidea</taxon>
        <taxon>Ancylostomatidae</taxon>
        <taxon>Bunostominae</taxon>
        <taxon>Necator</taxon>
    </lineage>
</organism>
<comment type="caution">
    <text evidence="2">The sequence shown here is derived from an EMBL/GenBank/DDBJ whole genome shotgun (WGS) entry which is preliminary data.</text>
</comment>
<evidence type="ECO:0008006" key="4">
    <source>
        <dbReference type="Google" id="ProtNLM"/>
    </source>
</evidence>
<proteinExistence type="predicted"/>
<evidence type="ECO:0000256" key="1">
    <source>
        <dbReference type="SAM" id="SignalP"/>
    </source>
</evidence>
<name>A0ABR1EDE7_NECAM</name>
<protein>
    <recommendedName>
        <fullName evidence="4">CC domain-containing protein</fullName>
    </recommendedName>
</protein>
<evidence type="ECO:0000313" key="3">
    <source>
        <dbReference type="Proteomes" id="UP001303046"/>
    </source>
</evidence>
<evidence type="ECO:0000313" key="2">
    <source>
        <dbReference type="EMBL" id="KAK6759991.1"/>
    </source>
</evidence>
<reference evidence="2 3" key="1">
    <citation type="submission" date="2023-08" db="EMBL/GenBank/DDBJ databases">
        <title>A Necator americanus chromosomal reference genome.</title>
        <authorList>
            <person name="Ilik V."/>
            <person name="Petrzelkova K.J."/>
            <person name="Pardy F."/>
            <person name="Fuh T."/>
            <person name="Niatou-Singa F.S."/>
            <person name="Gouil Q."/>
            <person name="Baker L."/>
            <person name="Ritchie M.E."/>
            <person name="Jex A.R."/>
            <person name="Gazzola D."/>
            <person name="Li H."/>
            <person name="Toshio Fujiwara R."/>
            <person name="Zhan B."/>
            <person name="Aroian R.V."/>
            <person name="Pafco B."/>
            <person name="Schwarz E.M."/>
        </authorList>
    </citation>
    <scope>NUCLEOTIDE SEQUENCE [LARGE SCALE GENOMIC DNA]</scope>
    <source>
        <strain evidence="2 3">Aroian</strain>
        <tissue evidence="2">Whole animal</tissue>
    </source>
</reference>
<feature type="chain" id="PRO_5045596770" description="CC domain-containing protein" evidence="1">
    <location>
        <begin position="21"/>
        <end position="91"/>
    </location>
</feature>
<accession>A0ABR1EDE7</accession>
<dbReference type="EMBL" id="JAVFWL010000006">
    <property type="protein sequence ID" value="KAK6759991.1"/>
    <property type="molecule type" value="Genomic_DNA"/>
</dbReference>
<sequence length="91" mass="10136">MNRFLIAFLTAAFLIVSAQRQDLLSHAVGPCIDGRCQPGHVCYLDNCIPQRLISRGNRAKRAFDLSTAIGPCIDNRCPAGYVCRQQQCLRQ</sequence>
<gene>
    <name evidence="2" type="primary">Necator_chrX.g21663</name>
    <name evidence="2" type="ORF">RB195_021502</name>
</gene>